<protein>
    <recommendedName>
        <fullName evidence="2">diguanylate cyclase</fullName>
        <ecNumber evidence="2">2.7.7.65</ecNumber>
    </recommendedName>
</protein>
<accession>A0A7W7Y205</accession>
<comment type="cofactor">
    <cofactor evidence="1">
        <name>Mg(2+)</name>
        <dbReference type="ChEBI" id="CHEBI:18420"/>
    </cofactor>
</comment>
<dbReference type="GO" id="GO:0052621">
    <property type="term" value="F:diguanylate cyclase activity"/>
    <property type="evidence" value="ECO:0007669"/>
    <property type="project" value="UniProtKB-EC"/>
</dbReference>
<evidence type="ECO:0000256" key="2">
    <source>
        <dbReference type="ARBA" id="ARBA00012528"/>
    </source>
</evidence>
<dbReference type="InterPro" id="IPR000160">
    <property type="entry name" value="GGDEF_dom"/>
</dbReference>
<organism evidence="6 7">
    <name type="scientific">Rehaibacterium terrae</name>
    <dbReference type="NCBI Taxonomy" id="1341696"/>
    <lineage>
        <taxon>Bacteria</taxon>
        <taxon>Pseudomonadati</taxon>
        <taxon>Pseudomonadota</taxon>
        <taxon>Gammaproteobacteria</taxon>
        <taxon>Lysobacterales</taxon>
        <taxon>Lysobacteraceae</taxon>
        <taxon>Rehaibacterium</taxon>
    </lineage>
</organism>
<keyword evidence="4" id="KW-0812">Transmembrane</keyword>
<keyword evidence="4" id="KW-0472">Membrane</keyword>
<dbReference type="InterPro" id="IPR050469">
    <property type="entry name" value="Diguanylate_Cyclase"/>
</dbReference>
<dbReference type="Proteomes" id="UP000519004">
    <property type="component" value="Unassembled WGS sequence"/>
</dbReference>
<sequence>MTASPKPEAVARDEYEGLVTELVATYERPYRALLLAGVVIFLAFGLREIAIYGDRAGPVLLMRGGFAAGLLLLALLARRFRGEAALWLGVAYLGLFATGICATAALSPNGWVMHALAGLSMLVVAFGPLWPRPRLFVAGTVALLLPPLAMLWLIAAPGPTWLDYVSYLSVAACVAYLLFRLSQGLSIRDYRLRRELLRRADSDALTGVLNRAGWGSRAEQLMDVARQSALPLVMLYLDLDHFKQVNDRYGHATGDEVLERAALAIRSTLREQDLVARLGGEEFVVMLPGASIEQALAVAERIRLRVSEANAAVRITLSGGLAAWDRVESLDDLMHRADLAMIEAKRAGRNRVVAAD</sequence>
<feature type="transmembrane region" description="Helical" evidence="4">
    <location>
        <begin position="161"/>
        <end position="179"/>
    </location>
</feature>
<dbReference type="PANTHER" id="PTHR45138">
    <property type="entry name" value="REGULATORY COMPONENTS OF SENSORY TRANSDUCTION SYSTEM"/>
    <property type="match status" value="1"/>
</dbReference>
<evidence type="ECO:0000256" key="1">
    <source>
        <dbReference type="ARBA" id="ARBA00001946"/>
    </source>
</evidence>
<dbReference type="EC" id="2.7.7.65" evidence="2"/>
<feature type="transmembrane region" description="Helical" evidence="4">
    <location>
        <begin position="111"/>
        <end position="130"/>
    </location>
</feature>
<comment type="caution">
    <text evidence="6">The sequence shown here is derived from an EMBL/GenBank/DDBJ whole genome shotgun (WGS) entry which is preliminary data.</text>
</comment>
<dbReference type="Gene3D" id="3.30.70.270">
    <property type="match status" value="1"/>
</dbReference>
<evidence type="ECO:0000313" key="7">
    <source>
        <dbReference type="Proteomes" id="UP000519004"/>
    </source>
</evidence>
<feature type="transmembrane region" description="Helical" evidence="4">
    <location>
        <begin position="32"/>
        <end position="53"/>
    </location>
</feature>
<dbReference type="SMART" id="SM00267">
    <property type="entry name" value="GGDEF"/>
    <property type="match status" value="1"/>
</dbReference>
<dbReference type="InterPro" id="IPR043128">
    <property type="entry name" value="Rev_trsase/Diguanyl_cyclase"/>
</dbReference>
<name>A0A7W7Y205_9GAMM</name>
<dbReference type="InterPro" id="IPR029787">
    <property type="entry name" value="Nucleotide_cyclase"/>
</dbReference>
<dbReference type="EMBL" id="JACHHX010000018">
    <property type="protein sequence ID" value="MBB5016378.1"/>
    <property type="molecule type" value="Genomic_DNA"/>
</dbReference>
<keyword evidence="7" id="KW-1185">Reference proteome</keyword>
<dbReference type="PROSITE" id="PS50887">
    <property type="entry name" value="GGDEF"/>
    <property type="match status" value="1"/>
</dbReference>
<gene>
    <name evidence="6" type="ORF">HNQ58_002293</name>
</gene>
<evidence type="ECO:0000256" key="3">
    <source>
        <dbReference type="ARBA" id="ARBA00034247"/>
    </source>
</evidence>
<dbReference type="CDD" id="cd01949">
    <property type="entry name" value="GGDEF"/>
    <property type="match status" value="1"/>
</dbReference>
<evidence type="ECO:0000313" key="6">
    <source>
        <dbReference type="EMBL" id="MBB5016378.1"/>
    </source>
</evidence>
<dbReference type="RefSeq" id="WP_183949044.1">
    <property type="nucleotide sequence ID" value="NZ_JACHHX010000018.1"/>
</dbReference>
<dbReference type="NCBIfam" id="TIGR00254">
    <property type="entry name" value="GGDEF"/>
    <property type="match status" value="1"/>
</dbReference>
<dbReference type="FunFam" id="3.30.70.270:FF:000001">
    <property type="entry name" value="Diguanylate cyclase domain protein"/>
    <property type="match status" value="1"/>
</dbReference>
<comment type="catalytic activity">
    <reaction evidence="3">
        <text>2 GTP = 3',3'-c-di-GMP + 2 diphosphate</text>
        <dbReference type="Rhea" id="RHEA:24898"/>
        <dbReference type="ChEBI" id="CHEBI:33019"/>
        <dbReference type="ChEBI" id="CHEBI:37565"/>
        <dbReference type="ChEBI" id="CHEBI:58805"/>
        <dbReference type="EC" id="2.7.7.65"/>
    </reaction>
</comment>
<evidence type="ECO:0000256" key="4">
    <source>
        <dbReference type="SAM" id="Phobius"/>
    </source>
</evidence>
<dbReference type="SUPFAM" id="SSF55073">
    <property type="entry name" value="Nucleotide cyclase"/>
    <property type="match status" value="1"/>
</dbReference>
<feature type="transmembrane region" description="Helical" evidence="4">
    <location>
        <begin position="84"/>
        <end position="105"/>
    </location>
</feature>
<dbReference type="AlphaFoldDB" id="A0A7W7Y205"/>
<reference evidence="6 7" key="1">
    <citation type="submission" date="2020-08" db="EMBL/GenBank/DDBJ databases">
        <title>Genomic Encyclopedia of Type Strains, Phase IV (KMG-IV): sequencing the most valuable type-strain genomes for metagenomic binning, comparative biology and taxonomic classification.</title>
        <authorList>
            <person name="Goeker M."/>
        </authorList>
    </citation>
    <scope>NUCLEOTIDE SEQUENCE [LARGE SCALE GENOMIC DNA]</scope>
    <source>
        <strain evidence="6 7">DSM 25897</strain>
    </source>
</reference>
<dbReference type="Pfam" id="PF00990">
    <property type="entry name" value="GGDEF"/>
    <property type="match status" value="1"/>
</dbReference>
<evidence type="ECO:0000259" key="5">
    <source>
        <dbReference type="PROSITE" id="PS50887"/>
    </source>
</evidence>
<dbReference type="PANTHER" id="PTHR45138:SF9">
    <property type="entry name" value="DIGUANYLATE CYCLASE DGCM-RELATED"/>
    <property type="match status" value="1"/>
</dbReference>
<proteinExistence type="predicted"/>
<keyword evidence="4" id="KW-1133">Transmembrane helix</keyword>
<feature type="domain" description="GGDEF" evidence="5">
    <location>
        <begin position="230"/>
        <end position="356"/>
    </location>
</feature>
<feature type="transmembrane region" description="Helical" evidence="4">
    <location>
        <begin position="135"/>
        <end position="155"/>
    </location>
</feature>
<feature type="transmembrane region" description="Helical" evidence="4">
    <location>
        <begin position="59"/>
        <end position="77"/>
    </location>
</feature>